<proteinExistence type="predicted"/>
<dbReference type="GO" id="GO:0097500">
    <property type="term" value="P:receptor localization to non-motile cilium"/>
    <property type="evidence" value="ECO:0007669"/>
    <property type="project" value="TreeGrafter"/>
</dbReference>
<accession>A0A9Q0YPX2</accession>
<protein>
    <submittedName>
        <fullName evidence="2">BBSome-interacting protein 1</fullName>
    </submittedName>
</protein>
<evidence type="ECO:0000256" key="1">
    <source>
        <dbReference type="SAM" id="MobiDB-lite"/>
    </source>
</evidence>
<evidence type="ECO:0000313" key="2">
    <source>
        <dbReference type="EMBL" id="KAJ8026365.1"/>
    </source>
</evidence>
<dbReference type="OrthoDB" id="2154978at2759"/>
<dbReference type="GO" id="GO:0034464">
    <property type="term" value="C:BBSome"/>
    <property type="evidence" value="ECO:0007669"/>
    <property type="project" value="InterPro"/>
</dbReference>
<sequence length="88" mass="10159">MQSDKTLFKEVLPKEGLLYEEDQLSVILCKPKILPLKSVTLEKLEKMQKDAQNKVKEQEMESLGQSESDEQKMNDVIQNSNERFEGIS</sequence>
<evidence type="ECO:0000313" key="3">
    <source>
        <dbReference type="Proteomes" id="UP001152320"/>
    </source>
</evidence>
<dbReference type="Proteomes" id="UP001152320">
    <property type="component" value="Chromosome 17"/>
</dbReference>
<name>A0A9Q0YPX2_HOLLE</name>
<dbReference type="PANTHER" id="PTHR28596">
    <property type="entry name" value="BBSOME-INTERACTING PROTEIN 1"/>
    <property type="match status" value="1"/>
</dbReference>
<organism evidence="2 3">
    <name type="scientific">Holothuria leucospilota</name>
    <name type="common">Black long sea cucumber</name>
    <name type="synonym">Mertensiothuria leucospilota</name>
    <dbReference type="NCBI Taxonomy" id="206669"/>
    <lineage>
        <taxon>Eukaryota</taxon>
        <taxon>Metazoa</taxon>
        <taxon>Echinodermata</taxon>
        <taxon>Eleutherozoa</taxon>
        <taxon>Echinozoa</taxon>
        <taxon>Holothuroidea</taxon>
        <taxon>Aspidochirotacea</taxon>
        <taxon>Aspidochirotida</taxon>
        <taxon>Holothuriidae</taxon>
        <taxon>Holothuria</taxon>
    </lineage>
</organism>
<dbReference type="PANTHER" id="PTHR28596:SF1">
    <property type="entry name" value="BBSOME-INTERACTING PROTEIN 1"/>
    <property type="match status" value="1"/>
</dbReference>
<gene>
    <name evidence="2" type="ORF">HOLleu_34187</name>
</gene>
<dbReference type="InterPro" id="IPR028233">
    <property type="entry name" value="BBIP10"/>
</dbReference>
<dbReference type="GO" id="GO:0060271">
    <property type="term" value="P:cilium assembly"/>
    <property type="evidence" value="ECO:0007669"/>
    <property type="project" value="InterPro"/>
</dbReference>
<comment type="caution">
    <text evidence="2">The sequence shown here is derived from an EMBL/GenBank/DDBJ whole genome shotgun (WGS) entry which is preliminary data.</text>
</comment>
<reference evidence="2" key="1">
    <citation type="submission" date="2021-10" db="EMBL/GenBank/DDBJ databases">
        <title>Tropical sea cucumber genome reveals ecological adaptation and Cuvierian tubules defense mechanism.</title>
        <authorList>
            <person name="Chen T."/>
        </authorList>
    </citation>
    <scope>NUCLEOTIDE SEQUENCE</scope>
    <source>
        <strain evidence="2">Nanhai2018</strain>
        <tissue evidence="2">Muscle</tissue>
    </source>
</reference>
<dbReference type="Pfam" id="PF14777">
    <property type="entry name" value="BBIP10"/>
    <property type="match status" value="1"/>
</dbReference>
<feature type="region of interest" description="Disordered" evidence="1">
    <location>
        <begin position="52"/>
        <end position="88"/>
    </location>
</feature>
<dbReference type="EMBL" id="JAIZAY010000017">
    <property type="protein sequence ID" value="KAJ8026365.1"/>
    <property type="molecule type" value="Genomic_DNA"/>
</dbReference>
<keyword evidence="3" id="KW-1185">Reference proteome</keyword>
<dbReference type="AlphaFoldDB" id="A0A9Q0YPX2"/>